<dbReference type="EMBL" id="JACBPP010000004">
    <property type="protein sequence ID" value="KAF8002540.1"/>
    <property type="molecule type" value="Genomic_DNA"/>
</dbReference>
<dbReference type="Proteomes" id="UP000649328">
    <property type="component" value="Unassembled WGS sequence"/>
</dbReference>
<dbReference type="AlphaFoldDB" id="A0A8H7GRT2"/>
<comment type="caution">
    <text evidence="1">The sequence shown here is derived from an EMBL/GenBank/DDBJ whole genome shotgun (WGS) entry which is preliminary data.</text>
</comment>
<keyword evidence="2" id="KW-1185">Reference proteome</keyword>
<sequence length="67" mass="7719">MQQDCVDEYLEDIFRSSDPVQPVRPVGEALELDSTASLTLIRDRIARQMDISGEELNKLRSKRHNMT</sequence>
<proteinExistence type="predicted"/>
<organism evidence="1 2">
    <name type="scientific">Metschnikowia pulcherrima</name>
    <dbReference type="NCBI Taxonomy" id="27326"/>
    <lineage>
        <taxon>Eukaryota</taxon>
        <taxon>Fungi</taxon>
        <taxon>Dikarya</taxon>
        <taxon>Ascomycota</taxon>
        <taxon>Saccharomycotina</taxon>
        <taxon>Pichiomycetes</taxon>
        <taxon>Metschnikowiaceae</taxon>
        <taxon>Metschnikowia</taxon>
    </lineage>
</organism>
<reference evidence="1" key="1">
    <citation type="submission" date="2020-10" db="EMBL/GenBank/DDBJ databases">
        <title>The Whole-Genome Sequence of Metschnikowia persimmonesis, a Novel Endophytic Yeast Species Isolated from Medicinal Plant Diospyros kaki Thumb.</title>
        <authorList>
            <person name="Rahmat E."/>
            <person name="Kang Y."/>
        </authorList>
    </citation>
    <scope>NUCLEOTIDE SEQUENCE</scope>
    <source>
        <strain evidence="1">KIOM G15050</strain>
    </source>
</reference>
<protein>
    <submittedName>
        <fullName evidence="1">Uncharacterized protein</fullName>
    </submittedName>
</protein>
<accession>A0A8H7GRT2</accession>
<evidence type="ECO:0000313" key="2">
    <source>
        <dbReference type="Proteomes" id="UP000649328"/>
    </source>
</evidence>
<evidence type="ECO:0000313" key="1">
    <source>
        <dbReference type="EMBL" id="KAF8002540.1"/>
    </source>
</evidence>
<gene>
    <name evidence="1" type="ORF">HF325_003505</name>
</gene>
<name>A0A8H7GRT2_9ASCO</name>